<reference evidence="5 6" key="1">
    <citation type="submission" date="2015-12" db="EMBL/GenBank/DDBJ databases">
        <title>Genome sequence of Oceanibaculum pacificum MCCC 1A02656.</title>
        <authorList>
            <person name="Lu L."/>
            <person name="Lai Q."/>
            <person name="Shao Z."/>
            <person name="Qian P."/>
        </authorList>
    </citation>
    <scope>NUCLEOTIDE SEQUENCE [LARGE SCALE GENOMIC DNA]</scope>
    <source>
        <strain evidence="5 6">MCCC 1A02656</strain>
    </source>
</reference>
<dbReference type="GO" id="GO:0006950">
    <property type="term" value="P:response to stress"/>
    <property type="evidence" value="ECO:0007669"/>
    <property type="project" value="TreeGrafter"/>
</dbReference>
<proteinExistence type="predicted"/>
<dbReference type="STRING" id="580166.AUP43_13860"/>
<sequence length="155" mass="16589">MTAVSPPPVSDLSAHLGFWLRAVSNHVSQAFAGKLDGKGVTVAEWALLRTLYGKPPTPPSHLAAEMGMSRGAITKLADRLIGKSLVLRQASAHDGRAQTLALSPQGVGLVPELAALADRNDSEFFGQLSAEERATLERLLKRMVEQSAMHRMPLA</sequence>
<organism evidence="5 6">
    <name type="scientific">Oceanibaculum pacificum</name>
    <dbReference type="NCBI Taxonomy" id="580166"/>
    <lineage>
        <taxon>Bacteria</taxon>
        <taxon>Pseudomonadati</taxon>
        <taxon>Pseudomonadota</taxon>
        <taxon>Alphaproteobacteria</taxon>
        <taxon>Rhodospirillales</taxon>
        <taxon>Oceanibaculaceae</taxon>
        <taxon>Oceanibaculum</taxon>
    </lineage>
</organism>
<evidence type="ECO:0000313" key="6">
    <source>
        <dbReference type="Proteomes" id="UP000076400"/>
    </source>
</evidence>
<keyword evidence="3" id="KW-0804">Transcription</keyword>
<dbReference type="InterPro" id="IPR000835">
    <property type="entry name" value="HTH_MarR-typ"/>
</dbReference>
<keyword evidence="1" id="KW-0805">Transcription regulation</keyword>
<dbReference type="Pfam" id="PF12802">
    <property type="entry name" value="MarR_2"/>
    <property type="match status" value="1"/>
</dbReference>
<dbReference type="SUPFAM" id="SSF46785">
    <property type="entry name" value="Winged helix' DNA-binding domain"/>
    <property type="match status" value="1"/>
</dbReference>
<comment type="caution">
    <text evidence="5">The sequence shown here is derived from an EMBL/GenBank/DDBJ whole genome shotgun (WGS) entry which is preliminary data.</text>
</comment>
<dbReference type="GO" id="GO:0003677">
    <property type="term" value="F:DNA binding"/>
    <property type="evidence" value="ECO:0007669"/>
    <property type="project" value="UniProtKB-KW"/>
</dbReference>
<dbReference type="PROSITE" id="PS50995">
    <property type="entry name" value="HTH_MARR_2"/>
    <property type="match status" value="1"/>
</dbReference>
<dbReference type="InterPro" id="IPR036390">
    <property type="entry name" value="WH_DNA-bd_sf"/>
</dbReference>
<dbReference type="PROSITE" id="PS01117">
    <property type="entry name" value="HTH_MARR_1"/>
    <property type="match status" value="1"/>
</dbReference>
<evidence type="ECO:0000259" key="4">
    <source>
        <dbReference type="PROSITE" id="PS50995"/>
    </source>
</evidence>
<dbReference type="SMART" id="SM00347">
    <property type="entry name" value="HTH_MARR"/>
    <property type="match status" value="1"/>
</dbReference>
<dbReference type="InterPro" id="IPR023187">
    <property type="entry name" value="Tscrpt_reg_MarR-type_CS"/>
</dbReference>
<gene>
    <name evidence="5" type="ORF">AUP43_13860</name>
</gene>
<evidence type="ECO:0000313" key="5">
    <source>
        <dbReference type="EMBL" id="KZD01347.1"/>
    </source>
</evidence>
<accession>A0A154VIU1</accession>
<dbReference type="RefSeq" id="WP_067559706.1">
    <property type="nucleotide sequence ID" value="NZ_LPXN01000157.1"/>
</dbReference>
<dbReference type="EMBL" id="LPXN01000157">
    <property type="protein sequence ID" value="KZD01347.1"/>
    <property type="molecule type" value="Genomic_DNA"/>
</dbReference>
<name>A0A154VIU1_9PROT</name>
<dbReference type="InterPro" id="IPR036388">
    <property type="entry name" value="WH-like_DNA-bd_sf"/>
</dbReference>
<evidence type="ECO:0000256" key="3">
    <source>
        <dbReference type="ARBA" id="ARBA00023163"/>
    </source>
</evidence>
<dbReference type="InterPro" id="IPR039422">
    <property type="entry name" value="MarR/SlyA-like"/>
</dbReference>
<dbReference type="Proteomes" id="UP000076400">
    <property type="component" value="Unassembled WGS sequence"/>
</dbReference>
<dbReference type="PANTHER" id="PTHR33164:SF43">
    <property type="entry name" value="HTH-TYPE TRANSCRIPTIONAL REPRESSOR YETL"/>
    <property type="match status" value="1"/>
</dbReference>
<evidence type="ECO:0000256" key="1">
    <source>
        <dbReference type="ARBA" id="ARBA00023015"/>
    </source>
</evidence>
<evidence type="ECO:0000256" key="2">
    <source>
        <dbReference type="ARBA" id="ARBA00023125"/>
    </source>
</evidence>
<dbReference type="AlphaFoldDB" id="A0A154VIU1"/>
<keyword evidence="2" id="KW-0238">DNA-binding</keyword>
<dbReference type="PANTHER" id="PTHR33164">
    <property type="entry name" value="TRANSCRIPTIONAL REGULATOR, MARR FAMILY"/>
    <property type="match status" value="1"/>
</dbReference>
<dbReference type="OrthoDB" id="9815567at2"/>
<dbReference type="PRINTS" id="PR00598">
    <property type="entry name" value="HTHMARR"/>
</dbReference>
<keyword evidence="6" id="KW-1185">Reference proteome</keyword>
<feature type="domain" description="HTH marR-type" evidence="4">
    <location>
        <begin position="9"/>
        <end position="145"/>
    </location>
</feature>
<dbReference type="Gene3D" id="1.10.10.10">
    <property type="entry name" value="Winged helix-like DNA-binding domain superfamily/Winged helix DNA-binding domain"/>
    <property type="match status" value="1"/>
</dbReference>
<dbReference type="GO" id="GO:0003700">
    <property type="term" value="F:DNA-binding transcription factor activity"/>
    <property type="evidence" value="ECO:0007669"/>
    <property type="project" value="InterPro"/>
</dbReference>
<protein>
    <submittedName>
        <fullName evidence="5">MarR family transcriptional regulator</fullName>
    </submittedName>
</protein>